<dbReference type="InterPro" id="IPR039261">
    <property type="entry name" value="FNR_nucleotide-bd"/>
</dbReference>
<name>A0A5N1J4C7_9BACT</name>
<dbReference type="PRINTS" id="PR00410">
    <property type="entry name" value="PHEHYDRXLASE"/>
</dbReference>
<dbReference type="GO" id="GO:0051537">
    <property type="term" value="F:2 iron, 2 sulfur cluster binding"/>
    <property type="evidence" value="ECO:0007669"/>
    <property type="project" value="UniProtKB-KW"/>
</dbReference>
<dbReference type="Gene3D" id="2.40.30.10">
    <property type="entry name" value="Translation factors"/>
    <property type="match status" value="1"/>
</dbReference>
<organism evidence="11 12">
    <name type="scientific">Adhaeribacter soli</name>
    <dbReference type="NCBI Taxonomy" id="2607655"/>
    <lineage>
        <taxon>Bacteria</taxon>
        <taxon>Pseudomonadati</taxon>
        <taxon>Bacteroidota</taxon>
        <taxon>Cytophagia</taxon>
        <taxon>Cytophagales</taxon>
        <taxon>Hymenobacteraceae</taxon>
        <taxon>Adhaeribacter</taxon>
    </lineage>
</organism>
<dbReference type="InterPro" id="IPR008333">
    <property type="entry name" value="Cbr1-like_FAD-bd_dom"/>
</dbReference>
<dbReference type="SUPFAM" id="SSF54292">
    <property type="entry name" value="2Fe-2S ferredoxin-like"/>
    <property type="match status" value="1"/>
</dbReference>
<proteinExistence type="predicted"/>
<evidence type="ECO:0000259" key="9">
    <source>
        <dbReference type="PROSITE" id="PS51085"/>
    </source>
</evidence>
<dbReference type="GO" id="GO:0050660">
    <property type="term" value="F:flavin adenine dinucleotide binding"/>
    <property type="evidence" value="ECO:0007669"/>
    <property type="project" value="TreeGrafter"/>
</dbReference>
<dbReference type="InterPro" id="IPR001433">
    <property type="entry name" value="OxRdtase_FAD/NAD-bd"/>
</dbReference>
<evidence type="ECO:0000256" key="1">
    <source>
        <dbReference type="ARBA" id="ARBA00001974"/>
    </source>
</evidence>
<evidence type="ECO:0000256" key="2">
    <source>
        <dbReference type="ARBA" id="ARBA00022630"/>
    </source>
</evidence>
<keyword evidence="2" id="KW-0285">Flavoprotein</keyword>
<keyword evidence="3" id="KW-0001">2Fe-2S</keyword>
<dbReference type="Pfam" id="PF00111">
    <property type="entry name" value="Fer2"/>
    <property type="match status" value="1"/>
</dbReference>
<dbReference type="PANTHER" id="PTHR47354">
    <property type="entry name" value="NADH OXIDOREDUCTASE HCR"/>
    <property type="match status" value="1"/>
</dbReference>
<evidence type="ECO:0000313" key="11">
    <source>
        <dbReference type="EMBL" id="KAA9345567.1"/>
    </source>
</evidence>
<dbReference type="InterPro" id="IPR006058">
    <property type="entry name" value="2Fe2S_fd_BS"/>
</dbReference>
<dbReference type="RefSeq" id="WP_150901709.1">
    <property type="nucleotide sequence ID" value="NZ_VTWT01000001.1"/>
</dbReference>
<reference evidence="11 12" key="1">
    <citation type="submission" date="2019-09" db="EMBL/GenBank/DDBJ databases">
        <title>Genome sequence of Adhaeribacter sp. M2.</title>
        <authorList>
            <person name="Srinivasan S."/>
        </authorList>
    </citation>
    <scope>NUCLEOTIDE SEQUENCE [LARGE SCALE GENOMIC DNA]</scope>
    <source>
        <strain evidence="11 12">M2</strain>
    </source>
</reference>
<dbReference type="InterPro" id="IPR050415">
    <property type="entry name" value="MRET"/>
</dbReference>
<feature type="domain" description="2Fe-2S ferredoxin-type" evidence="9">
    <location>
        <begin position="266"/>
        <end position="353"/>
    </location>
</feature>
<dbReference type="GO" id="GO:0046872">
    <property type="term" value="F:metal ion binding"/>
    <property type="evidence" value="ECO:0007669"/>
    <property type="project" value="UniProtKB-KW"/>
</dbReference>
<dbReference type="CDD" id="cd00207">
    <property type="entry name" value="fer2"/>
    <property type="match status" value="1"/>
</dbReference>
<keyword evidence="5" id="KW-0274">FAD</keyword>
<dbReference type="InterPro" id="IPR017927">
    <property type="entry name" value="FAD-bd_FR_type"/>
</dbReference>
<evidence type="ECO:0000256" key="7">
    <source>
        <dbReference type="ARBA" id="ARBA00023004"/>
    </source>
</evidence>
<evidence type="ECO:0000256" key="6">
    <source>
        <dbReference type="ARBA" id="ARBA00023002"/>
    </source>
</evidence>
<dbReference type="PROSITE" id="PS51085">
    <property type="entry name" value="2FE2S_FER_2"/>
    <property type="match status" value="1"/>
</dbReference>
<dbReference type="SUPFAM" id="SSF63380">
    <property type="entry name" value="Riboflavin synthase domain-like"/>
    <property type="match status" value="1"/>
</dbReference>
<evidence type="ECO:0000259" key="10">
    <source>
        <dbReference type="PROSITE" id="PS51384"/>
    </source>
</evidence>
<gene>
    <name evidence="11" type="ORF">F0P94_00305</name>
</gene>
<comment type="cofactor">
    <cofactor evidence="1">
        <name>FAD</name>
        <dbReference type="ChEBI" id="CHEBI:57692"/>
    </cofactor>
</comment>
<accession>A0A5N1J4C7</accession>
<evidence type="ECO:0000256" key="4">
    <source>
        <dbReference type="ARBA" id="ARBA00022723"/>
    </source>
</evidence>
<dbReference type="SUPFAM" id="SSF52343">
    <property type="entry name" value="Ferredoxin reductase-like, C-terminal NADP-linked domain"/>
    <property type="match status" value="1"/>
</dbReference>
<keyword evidence="6" id="KW-0560">Oxidoreductase</keyword>
<evidence type="ECO:0000256" key="5">
    <source>
        <dbReference type="ARBA" id="ARBA00022827"/>
    </source>
</evidence>
<evidence type="ECO:0000256" key="3">
    <source>
        <dbReference type="ARBA" id="ARBA00022714"/>
    </source>
</evidence>
<dbReference type="EMBL" id="VTWT01000001">
    <property type="protein sequence ID" value="KAA9345567.1"/>
    <property type="molecule type" value="Genomic_DNA"/>
</dbReference>
<dbReference type="AlphaFoldDB" id="A0A5N1J4C7"/>
<dbReference type="PANTHER" id="PTHR47354:SF8">
    <property type="entry name" value="1,2-PHENYLACETYL-COA EPOXIDASE, SUBUNIT E"/>
    <property type="match status" value="1"/>
</dbReference>
<dbReference type="Pfam" id="PF00175">
    <property type="entry name" value="NAD_binding_1"/>
    <property type="match status" value="1"/>
</dbReference>
<protein>
    <submittedName>
        <fullName evidence="11">2Fe-2S iron-sulfur cluster binding domain-containing protein</fullName>
    </submittedName>
</protein>
<dbReference type="Gene3D" id="3.40.50.80">
    <property type="entry name" value="Nucleotide-binding domain of ferredoxin-NADP reductase (FNR) module"/>
    <property type="match status" value="1"/>
</dbReference>
<keyword evidence="4" id="KW-0479">Metal-binding</keyword>
<dbReference type="InterPro" id="IPR017938">
    <property type="entry name" value="Riboflavin_synthase-like_b-brl"/>
</dbReference>
<dbReference type="PROSITE" id="PS00197">
    <property type="entry name" value="2FE2S_FER_1"/>
    <property type="match status" value="1"/>
</dbReference>
<keyword evidence="8" id="KW-0411">Iron-sulfur</keyword>
<sequence>MLQPDPDFYSLYHPLTITRIREEIPGFKTLFLEEANGEKIKYQAGQYLTLVTQEHNTEFRRSYSLISSPVLNEPLGIGVKRIPNGLFSRKLTDDAQVGDTLWTTGAGGFFTLPENLADYGQLFFLAAGSGITPVLSLIKTALFAFPDIPVVLIYSNSSHDRAAYRQEFMELEDRYPSRFKTEFLYSDAADLSRARLYKDLLQLFVKYHALTTPDKMLCYVCGPQNYMRMCTYGLNLAGIPLENIRKETFSTDKVLAKVQPPDTEEHTVSIFFNGQQHIIPAQYPATILQAAKKAGINLPYSCEAGKCGNCVARCKKGRVWMSYNEVLTEKEISKGLVLTCVGYPIGGDVVLEI</sequence>
<dbReference type="InterPro" id="IPR001041">
    <property type="entry name" value="2Fe-2S_ferredoxin-type"/>
</dbReference>
<keyword evidence="7" id="KW-0408">Iron</keyword>
<feature type="domain" description="FAD-binding FR-type" evidence="10">
    <location>
        <begin position="10"/>
        <end position="113"/>
    </location>
</feature>
<dbReference type="GO" id="GO:0016491">
    <property type="term" value="F:oxidoreductase activity"/>
    <property type="evidence" value="ECO:0007669"/>
    <property type="project" value="UniProtKB-KW"/>
</dbReference>
<dbReference type="Proteomes" id="UP000326570">
    <property type="component" value="Unassembled WGS sequence"/>
</dbReference>
<keyword evidence="12" id="KW-1185">Reference proteome</keyword>
<dbReference type="Pfam" id="PF00970">
    <property type="entry name" value="FAD_binding_6"/>
    <property type="match status" value="1"/>
</dbReference>
<dbReference type="PROSITE" id="PS51384">
    <property type="entry name" value="FAD_FR"/>
    <property type="match status" value="1"/>
</dbReference>
<dbReference type="InterPro" id="IPR036010">
    <property type="entry name" value="2Fe-2S_ferredoxin-like_sf"/>
</dbReference>
<evidence type="ECO:0000256" key="8">
    <source>
        <dbReference type="ARBA" id="ARBA00023014"/>
    </source>
</evidence>
<comment type="caution">
    <text evidence="11">The sequence shown here is derived from an EMBL/GenBank/DDBJ whole genome shotgun (WGS) entry which is preliminary data.</text>
</comment>
<dbReference type="InterPro" id="IPR012675">
    <property type="entry name" value="Beta-grasp_dom_sf"/>
</dbReference>
<dbReference type="Gene3D" id="3.10.20.30">
    <property type="match status" value="1"/>
</dbReference>
<evidence type="ECO:0000313" key="12">
    <source>
        <dbReference type="Proteomes" id="UP000326570"/>
    </source>
</evidence>